<evidence type="ECO:0000313" key="1">
    <source>
        <dbReference type="EMBL" id="OBU64386.1"/>
    </source>
</evidence>
<comment type="caution">
    <text evidence="1">The sequence shown here is derived from an EMBL/GenBank/DDBJ whole genome shotgun (WGS) entry which is preliminary data.</text>
</comment>
<dbReference type="NCBIfam" id="TIGR01725">
    <property type="entry name" value="phge_HK97_gp10"/>
    <property type="match status" value="1"/>
</dbReference>
<protein>
    <recommendedName>
        <fullName evidence="3">HK97 gp10 family phage protein</fullName>
    </recommendedName>
</protein>
<reference evidence="1 2" key="1">
    <citation type="submission" date="2016-05" db="EMBL/GenBank/DDBJ databases">
        <title>Draft Genome Sequences of Stenotrophomonas maltophilia Strains Sm32COP, Sm41DVV, Sm46PAILV, SmF3, SmF22, SmSOFb1 and SmCVFa1, Isolated from Different Manures, in France.</title>
        <authorList>
            <person name="Nazaret S."/>
            <person name="Bodilis J."/>
        </authorList>
    </citation>
    <scope>NUCLEOTIDE SEQUENCE [LARGE SCALE GENOMIC DNA]</scope>
    <source>
        <strain evidence="1 2">Sm46PAILV</strain>
    </source>
</reference>
<sequence>MAEQVSIQGLDGLLRSLREAPKAIQGRAVQAGMRKGGNVIRDDARRRAPKASGFMASQIVTRRANSKSRQRAGVGRGGEYFTVGVKTGRRRKYANTKRNRRRGRVGKVYEEAGWAYYWRFIEFGTKNMRASPFLTPAGEAKGPEAAQVVIDETWATLDKQLKEDGWR</sequence>
<dbReference type="RefSeq" id="WP_065200549.1">
    <property type="nucleotide sequence ID" value="NZ_LYVJ01000015.1"/>
</dbReference>
<evidence type="ECO:0008006" key="3">
    <source>
        <dbReference type="Google" id="ProtNLM"/>
    </source>
</evidence>
<name>A0A1A6XP43_STEMA</name>
<dbReference type="AlphaFoldDB" id="A0A1A6XP43"/>
<dbReference type="OrthoDB" id="5736381at2"/>
<dbReference type="EMBL" id="LYVJ01000015">
    <property type="protein sequence ID" value="OBU64386.1"/>
    <property type="molecule type" value="Genomic_DNA"/>
</dbReference>
<dbReference type="Pfam" id="PF04883">
    <property type="entry name" value="HK97-gp10_like"/>
    <property type="match status" value="1"/>
</dbReference>
<gene>
    <name evidence="1" type="ORF">A9K58_17495</name>
</gene>
<evidence type="ECO:0000313" key="2">
    <source>
        <dbReference type="Proteomes" id="UP000092256"/>
    </source>
</evidence>
<dbReference type="InterPro" id="IPR010064">
    <property type="entry name" value="HK97-gp10_tail"/>
</dbReference>
<accession>A0A1A6XP43</accession>
<proteinExistence type="predicted"/>
<dbReference type="Proteomes" id="UP000092256">
    <property type="component" value="Unassembled WGS sequence"/>
</dbReference>
<organism evidence="1 2">
    <name type="scientific">Stenotrophomonas maltophilia</name>
    <name type="common">Pseudomonas maltophilia</name>
    <name type="synonym">Xanthomonas maltophilia</name>
    <dbReference type="NCBI Taxonomy" id="40324"/>
    <lineage>
        <taxon>Bacteria</taxon>
        <taxon>Pseudomonadati</taxon>
        <taxon>Pseudomonadota</taxon>
        <taxon>Gammaproteobacteria</taxon>
        <taxon>Lysobacterales</taxon>
        <taxon>Lysobacteraceae</taxon>
        <taxon>Stenotrophomonas</taxon>
        <taxon>Stenotrophomonas maltophilia group</taxon>
    </lineage>
</organism>